<dbReference type="AlphaFoldDB" id="A3MV60"/>
<dbReference type="GO" id="GO:0008757">
    <property type="term" value="F:S-adenosylmethionine-dependent methyltransferase activity"/>
    <property type="evidence" value="ECO:0007669"/>
    <property type="project" value="InterPro"/>
</dbReference>
<dbReference type="PANTHER" id="PTHR43591">
    <property type="entry name" value="METHYLTRANSFERASE"/>
    <property type="match status" value="1"/>
</dbReference>
<dbReference type="STRING" id="410359.Pcal_1102"/>
<keyword evidence="3" id="KW-1185">Reference proteome</keyword>
<dbReference type="eggNOG" id="arCOG01774">
    <property type="taxonomic scope" value="Archaea"/>
</dbReference>
<dbReference type="InterPro" id="IPR029063">
    <property type="entry name" value="SAM-dependent_MTases_sf"/>
</dbReference>
<dbReference type="EMBL" id="CP000561">
    <property type="protein sequence ID" value="ABO08527.1"/>
    <property type="molecule type" value="Genomic_DNA"/>
</dbReference>
<organism evidence="2 3">
    <name type="scientific">Pyrobaculum calidifontis (strain DSM 21063 / JCM 11548 / VA1)</name>
    <dbReference type="NCBI Taxonomy" id="410359"/>
    <lineage>
        <taxon>Archaea</taxon>
        <taxon>Thermoproteota</taxon>
        <taxon>Thermoprotei</taxon>
        <taxon>Thermoproteales</taxon>
        <taxon>Thermoproteaceae</taxon>
        <taxon>Pyrobaculum</taxon>
    </lineage>
</organism>
<sequence length="249" mass="27577">MLKAVAAYYDAAAKRYGDKYLKMEYYRTLYRKVGEVLDKYVKPGMSILDVGAGTGFWTTYMAAKGAHVIALDISAKSLRECKCGDRVAADGESLPARRSRFDAVTALGSVLNHMPDAARAVREASRALRPGGVLIADVDNALCLDMLYEYALFQGLGKLVEALKRGAVRGVWESADGEIPFTYYTYYYVKKVLHSAGLKLVEARPIYLLPLLPSRVLQRDFKTKPLEKLDLLKPLAPLATTVIYVAKKP</sequence>
<evidence type="ECO:0000313" key="2">
    <source>
        <dbReference type="EMBL" id="ABO08527.1"/>
    </source>
</evidence>
<reference evidence="2" key="1">
    <citation type="submission" date="2007-02" db="EMBL/GenBank/DDBJ databases">
        <title>Complete sequence of Pyrobaculum calidifontis JCM 11548.</title>
        <authorList>
            <consortium name="US DOE Joint Genome Institute"/>
            <person name="Copeland A."/>
            <person name="Lucas S."/>
            <person name="Lapidus A."/>
            <person name="Barry K."/>
            <person name="Glavina del Rio T."/>
            <person name="Dalin E."/>
            <person name="Tice H."/>
            <person name="Pitluck S."/>
            <person name="Chain P."/>
            <person name="Malfatti S."/>
            <person name="Shin M."/>
            <person name="Vergez L."/>
            <person name="Schmutz J."/>
            <person name="Larimer F."/>
            <person name="Land M."/>
            <person name="Hauser L."/>
            <person name="Kyrpides N."/>
            <person name="Mikhailova N."/>
            <person name="Cozen A.E."/>
            <person name="Fitz-Gibbon S.T."/>
            <person name="House C.H."/>
            <person name="Saltikov C."/>
            <person name="Lowe T.M."/>
            <person name="Richardson P."/>
        </authorList>
    </citation>
    <scope>NUCLEOTIDE SEQUENCE [LARGE SCALE GENOMIC DNA]</scope>
    <source>
        <strain evidence="2">JCM 11548</strain>
    </source>
</reference>
<evidence type="ECO:0000313" key="3">
    <source>
        <dbReference type="Proteomes" id="UP000001431"/>
    </source>
</evidence>
<proteinExistence type="predicted"/>
<keyword evidence="2" id="KW-0489">Methyltransferase</keyword>
<dbReference type="InterPro" id="IPR013216">
    <property type="entry name" value="Methyltransf_11"/>
</dbReference>
<evidence type="ECO:0000259" key="1">
    <source>
        <dbReference type="Pfam" id="PF08241"/>
    </source>
</evidence>
<accession>A3MV60</accession>
<dbReference type="Gene3D" id="3.40.50.150">
    <property type="entry name" value="Vaccinia Virus protein VP39"/>
    <property type="match status" value="1"/>
</dbReference>
<dbReference type="SUPFAM" id="SSF53335">
    <property type="entry name" value="S-adenosyl-L-methionine-dependent methyltransferases"/>
    <property type="match status" value="1"/>
</dbReference>
<keyword evidence="2" id="KW-0808">Transferase</keyword>
<dbReference type="KEGG" id="pcl:Pcal_1102"/>
<protein>
    <submittedName>
        <fullName evidence="2">Methyltransferase type 11</fullName>
    </submittedName>
</protein>
<name>A3MV60_PYRCJ</name>
<dbReference type="CDD" id="cd02440">
    <property type="entry name" value="AdoMet_MTases"/>
    <property type="match status" value="1"/>
</dbReference>
<dbReference type="GeneID" id="4909262"/>
<dbReference type="GO" id="GO:0032259">
    <property type="term" value="P:methylation"/>
    <property type="evidence" value="ECO:0007669"/>
    <property type="project" value="UniProtKB-KW"/>
</dbReference>
<dbReference type="RefSeq" id="WP_011849785.1">
    <property type="nucleotide sequence ID" value="NC_009073.1"/>
</dbReference>
<dbReference type="Proteomes" id="UP000001431">
    <property type="component" value="Chromosome"/>
</dbReference>
<dbReference type="HOGENOM" id="CLU_1072071_0_0_2"/>
<gene>
    <name evidence="2" type="ordered locus">Pcal_1102</name>
</gene>
<dbReference type="Pfam" id="PF08241">
    <property type="entry name" value="Methyltransf_11"/>
    <property type="match status" value="1"/>
</dbReference>
<feature type="domain" description="Methyltransferase type 11" evidence="1">
    <location>
        <begin position="48"/>
        <end position="135"/>
    </location>
</feature>